<organism evidence="2 3">
    <name type="scientific">Romanomermis culicivorax</name>
    <name type="common">Nematode worm</name>
    <dbReference type="NCBI Taxonomy" id="13658"/>
    <lineage>
        <taxon>Eukaryota</taxon>
        <taxon>Metazoa</taxon>
        <taxon>Ecdysozoa</taxon>
        <taxon>Nematoda</taxon>
        <taxon>Enoplea</taxon>
        <taxon>Dorylaimia</taxon>
        <taxon>Mermithida</taxon>
        <taxon>Mermithoidea</taxon>
        <taxon>Mermithidae</taxon>
        <taxon>Romanomermis</taxon>
    </lineage>
</organism>
<evidence type="ECO:0000313" key="3">
    <source>
        <dbReference type="WBParaSite" id="nRc.2.0.1.t39751-RA"/>
    </source>
</evidence>
<keyword evidence="2" id="KW-1185">Reference proteome</keyword>
<reference evidence="3" key="1">
    <citation type="submission" date="2022-11" db="UniProtKB">
        <authorList>
            <consortium name="WormBaseParasite"/>
        </authorList>
    </citation>
    <scope>IDENTIFICATION</scope>
</reference>
<name>A0A915KLU7_ROMCU</name>
<feature type="compositionally biased region" description="Polar residues" evidence="1">
    <location>
        <begin position="14"/>
        <end position="23"/>
    </location>
</feature>
<proteinExistence type="predicted"/>
<evidence type="ECO:0000313" key="2">
    <source>
        <dbReference type="Proteomes" id="UP000887565"/>
    </source>
</evidence>
<evidence type="ECO:0000256" key="1">
    <source>
        <dbReference type="SAM" id="MobiDB-lite"/>
    </source>
</evidence>
<feature type="region of interest" description="Disordered" evidence="1">
    <location>
        <begin position="1"/>
        <end position="26"/>
    </location>
</feature>
<sequence>MMPMIRPKKPRPRTSQQLISQDQRPQRVKGDWIKQQHLLQHSLRCEWYQKPRREVANYFAFDRQEQPIVYRMVNDAMAMIYDNYSQQFQMQGGFMFNGESIPEEIWKWIISAHIPRWLEDYDASDIFRAIWYITLMIFLQLDFTLITPTAIGRWYAQAYLFVNRQLVVEARGNSVDEFYIAVFNQYISLGSQRLNQMGLKRKALGDDKLKPDKYQCTDAKSPDTVEAKEAKTKAKMEVKPWQARGDTIEESLEEAIEAAGSSKKYRDAGKGYDICD</sequence>
<dbReference type="Proteomes" id="UP000887565">
    <property type="component" value="Unplaced"/>
</dbReference>
<accession>A0A915KLU7</accession>
<dbReference type="AlphaFoldDB" id="A0A915KLU7"/>
<dbReference type="WBParaSite" id="nRc.2.0.1.t39751-RA">
    <property type="protein sequence ID" value="nRc.2.0.1.t39751-RA"/>
    <property type="gene ID" value="nRc.2.0.1.g39751"/>
</dbReference>
<feature type="compositionally biased region" description="Basic residues" evidence="1">
    <location>
        <begin position="1"/>
        <end position="12"/>
    </location>
</feature>
<protein>
    <submittedName>
        <fullName evidence="3">Uncharacterized protein</fullName>
    </submittedName>
</protein>